<dbReference type="PROSITE" id="PS50878">
    <property type="entry name" value="RT_POL"/>
    <property type="match status" value="1"/>
</dbReference>
<dbReference type="EMBL" id="GEZM01001662">
    <property type="protein sequence ID" value="JAV97610.1"/>
    <property type="molecule type" value="Transcribed_RNA"/>
</dbReference>
<dbReference type="InterPro" id="IPR036691">
    <property type="entry name" value="Endo/exonu/phosph_ase_sf"/>
</dbReference>
<name>A0A1Y1NKV7_PHOPY</name>
<dbReference type="InterPro" id="IPR000477">
    <property type="entry name" value="RT_dom"/>
</dbReference>
<dbReference type="PANTHER" id="PTHR47510">
    <property type="entry name" value="REVERSE TRANSCRIPTASE DOMAIN-CONTAINING PROTEIN"/>
    <property type="match status" value="1"/>
</dbReference>
<dbReference type="SUPFAM" id="SSF56672">
    <property type="entry name" value="DNA/RNA polymerases"/>
    <property type="match status" value="1"/>
</dbReference>
<dbReference type="CDD" id="cd01650">
    <property type="entry name" value="RT_nLTR_like"/>
    <property type="match status" value="1"/>
</dbReference>
<organism evidence="2">
    <name type="scientific">Photinus pyralis</name>
    <name type="common">Common eastern firefly</name>
    <name type="synonym">Lampyris pyralis</name>
    <dbReference type="NCBI Taxonomy" id="7054"/>
    <lineage>
        <taxon>Eukaryota</taxon>
        <taxon>Metazoa</taxon>
        <taxon>Ecdysozoa</taxon>
        <taxon>Arthropoda</taxon>
        <taxon>Hexapoda</taxon>
        <taxon>Insecta</taxon>
        <taxon>Pterygota</taxon>
        <taxon>Neoptera</taxon>
        <taxon>Endopterygota</taxon>
        <taxon>Coleoptera</taxon>
        <taxon>Polyphaga</taxon>
        <taxon>Elateriformia</taxon>
        <taxon>Elateroidea</taxon>
        <taxon>Lampyridae</taxon>
        <taxon>Lampyrinae</taxon>
        <taxon>Photinus</taxon>
    </lineage>
</organism>
<evidence type="ECO:0000259" key="1">
    <source>
        <dbReference type="PROSITE" id="PS50878"/>
    </source>
</evidence>
<dbReference type="SUPFAM" id="SSF56219">
    <property type="entry name" value="DNase I-like"/>
    <property type="match status" value="1"/>
</dbReference>
<protein>
    <recommendedName>
        <fullName evidence="1">Reverse transcriptase domain-containing protein</fullName>
    </recommendedName>
</protein>
<dbReference type="AlphaFoldDB" id="A0A1Y1NKV7"/>
<dbReference type="GO" id="GO:0071897">
    <property type="term" value="P:DNA biosynthetic process"/>
    <property type="evidence" value="ECO:0007669"/>
    <property type="project" value="UniProtKB-ARBA"/>
</dbReference>
<dbReference type="Pfam" id="PF00078">
    <property type="entry name" value="RVT_1"/>
    <property type="match status" value="1"/>
</dbReference>
<dbReference type="PANTHER" id="PTHR47510:SF3">
    <property type="entry name" value="ENDO_EXONUCLEASE_PHOSPHATASE DOMAIN-CONTAINING PROTEIN"/>
    <property type="match status" value="1"/>
</dbReference>
<accession>A0A1Y1NKV7</accession>
<evidence type="ECO:0000313" key="2">
    <source>
        <dbReference type="EMBL" id="JAV97610.1"/>
    </source>
</evidence>
<dbReference type="InterPro" id="IPR043502">
    <property type="entry name" value="DNA/RNA_pol_sf"/>
</dbReference>
<sequence>MHIFLSQFDKLLHLAAKNFKNVIITGDLNINQFSNDINTMKLFDLIHSFKMVSLITTPTRIFTNINYTSSSSIDYVISNVPHILKTKNFDPGISDHHCQTLELVVASCDIKEHTNDYYLHTYRIIKERSLLDFKERFAEFQFKEFNNSNVNRLFDKFLGTFLWCFDIACPKRKRNISNSNKGDRIPFSIDLYQKRKLLQNLNWLRKRIYDENLIKRYQTLKREIKHQIILEKKNYYKNLINNSSNKNKTSWNLVNKVKCKQTNTKIKEINYKNKTLTCSNDMAAAFGQYLSTDIVNKISDHFGSNLSKECTISESATQSMFFTSVSSDEVIEIISSLPNKNSTGLDEVPVSAIKYCKELIAPHITNIINVSIKEGQFPSALKLASVTLLHKKGDPSDVANYRPIAVLSTFSKIIEKVVAKRVYSYLNKFQLITNCQHGFRNGFSTESSIAEYIQFVNSKLDVGEYVVSIFFDLTRAFDTVDKAFVSDKLYNLGIRGSINNWFVSFLEERRIMVRVNNVLSDEFKLDLGTPQGSVLGPFIFLLYINDLPNFITHGKLLIYADDTCMIISDPTKANLIKKVNACWSAFSNWCFRNHLIINSAKTSIIEHHSIRKKPSFNQFSLGKGIVYTSTSVEFLGITCDSGLSWDTHINNVCNKLNKCYYLLTTLKSMLDTETLLNVYYAYGYSAIAYGIIVWGQSRDVFVLQKRIVRLIFGLSGRTSCREFFKSKKILTVASIYLLKLLCHIHLNKHNLLRNCDIHSYNTRHKTDFVNFKVKNSYCTKSPNHAGVNFFNKLPSDLKTIQNKFIFKRKLKTLLFNHCFYTVKEFLTLTAHP</sequence>
<proteinExistence type="predicted"/>
<reference evidence="2" key="1">
    <citation type="journal article" date="2016" name="Sci. Rep.">
        <title>Molecular characterization of firefly nuptial gifts: a multi-omics approach sheds light on postcopulatory sexual selection.</title>
        <authorList>
            <person name="Al-Wathiqui N."/>
            <person name="Fallon T.R."/>
            <person name="South A."/>
            <person name="Weng J.K."/>
            <person name="Lewis S.M."/>
        </authorList>
    </citation>
    <scope>NUCLEOTIDE SEQUENCE</scope>
</reference>
<feature type="domain" description="Reverse transcriptase" evidence="1">
    <location>
        <begin position="370"/>
        <end position="639"/>
    </location>
</feature>